<name>A0AAN9JWJ1_CANGL</name>
<evidence type="ECO:0000313" key="3">
    <source>
        <dbReference type="Proteomes" id="UP001367508"/>
    </source>
</evidence>
<proteinExistence type="predicted"/>
<dbReference type="EMBL" id="JAYMYQ010000011">
    <property type="protein sequence ID" value="KAK7306780.1"/>
    <property type="molecule type" value="Genomic_DNA"/>
</dbReference>
<protein>
    <submittedName>
        <fullName evidence="2">Uncharacterized protein</fullName>
    </submittedName>
</protein>
<gene>
    <name evidence="2" type="ORF">VNO77_44737</name>
</gene>
<feature type="compositionally biased region" description="Basic and acidic residues" evidence="1">
    <location>
        <begin position="71"/>
        <end position="84"/>
    </location>
</feature>
<reference evidence="2 3" key="1">
    <citation type="submission" date="2024-01" db="EMBL/GenBank/DDBJ databases">
        <title>The genomes of 5 underutilized Papilionoideae crops provide insights into root nodulation and disease resistanc.</title>
        <authorList>
            <person name="Jiang F."/>
        </authorList>
    </citation>
    <scope>NUCLEOTIDE SEQUENCE [LARGE SCALE GENOMIC DNA]</scope>
    <source>
        <strain evidence="2">LVBAO_FW01</strain>
        <tissue evidence="2">Leaves</tissue>
    </source>
</reference>
<organism evidence="2 3">
    <name type="scientific">Canavalia gladiata</name>
    <name type="common">Sword bean</name>
    <name type="synonym">Dolichos gladiatus</name>
    <dbReference type="NCBI Taxonomy" id="3824"/>
    <lineage>
        <taxon>Eukaryota</taxon>
        <taxon>Viridiplantae</taxon>
        <taxon>Streptophyta</taxon>
        <taxon>Embryophyta</taxon>
        <taxon>Tracheophyta</taxon>
        <taxon>Spermatophyta</taxon>
        <taxon>Magnoliopsida</taxon>
        <taxon>eudicotyledons</taxon>
        <taxon>Gunneridae</taxon>
        <taxon>Pentapetalae</taxon>
        <taxon>rosids</taxon>
        <taxon>fabids</taxon>
        <taxon>Fabales</taxon>
        <taxon>Fabaceae</taxon>
        <taxon>Papilionoideae</taxon>
        <taxon>50 kb inversion clade</taxon>
        <taxon>NPAAA clade</taxon>
        <taxon>indigoferoid/millettioid clade</taxon>
        <taxon>Phaseoleae</taxon>
        <taxon>Canavalia</taxon>
    </lineage>
</organism>
<accession>A0AAN9JWJ1</accession>
<keyword evidence="3" id="KW-1185">Reference proteome</keyword>
<feature type="compositionally biased region" description="Polar residues" evidence="1">
    <location>
        <begin position="36"/>
        <end position="47"/>
    </location>
</feature>
<evidence type="ECO:0000256" key="1">
    <source>
        <dbReference type="SAM" id="MobiDB-lite"/>
    </source>
</evidence>
<sequence length="84" mass="9119">MSDPNAPREQTLGSASEGFQASHTFLKPKAPFGLEMSQNEYRGSDTTLGRIPESLSAPTNHDSDLALSRSDPIETEHSGFVKNK</sequence>
<dbReference type="Proteomes" id="UP001367508">
    <property type="component" value="Unassembled WGS sequence"/>
</dbReference>
<evidence type="ECO:0000313" key="2">
    <source>
        <dbReference type="EMBL" id="KAK7306780.1"/>
    </source>
</evidence>
<feature type="compositionally biased region" description="Polar residues" evidence="1">
    <location>
        <begin position="11"/>
        <end position="23"/>
    </location>
</feature>
<feature type="region of interest" description="Disordered" evidence="1">
    <location>
        <begin position="1"/>
        <end position="84"/>
    </location>
</feature>
<dbReference type="AlphaFoldDB" id="A0AAN9JWJ1"/>
<comment type="caution">
    <text evidence="2">The sequence shown here is derived from an EMBL/GenBank/DDBJ whole genome shotgun (WGS) entry which is preliminary data.</text>
</comment>